<sequence>GHRSDPRRFPALLRRSNGVQSRQLGDAVCLAAAGLRPHRFGARPRNRHGGHLCAVPPVRPADRRLGGPGRPAAAHDRHRSPAGGGRGGHPRPRLRRPVDGGGGLRGRVRQRHVGHRLRRGPIRGDPESGLGRRPGQRQRPGSGQLFRGDDRRSTPGRVPRRTVLGRRRLADRRRVVPGLGGVVGPGPAVVQSGAGSGPGARVGEGAATGCRRRSALCLPAPGAALDLADDGALQLRRVDDLQPARPVRQGPARRLRRPDRTALCGRRRRRGGAVARGRLAPPALPVRGRRPGGIAARRRGDDRVGDDRQRLAGAGAVGDDGRVRQRVQHQHRQPAPADRAEPPARPGHEHRWGARLHRDPARRAAWRLDDRDQRQHRARLRGHRRAVVPDRRRLRVLAAWARRAPPPCGGARGGHESSDGV</sequence>
<reference evidence="2" key="1">
    <citation type="submission" date="2020-02" db="EMBL/GenBank/DDBJ databases">
        <authorList>
            <person name="Meier V. D."/>
        </authorList>
    </citation>
    <scope>NUCLEOTIDE SEQUENCE</scope>
    <source>
        <strain evidence="2">AVDCRST_MAG73</strain>
    </source>
</reference>
<dbReference type="EMBL" id="CADCWE010000267">
    <property type="protein sequence ID" value="CAA9565727.1"/>
    <property type="molecule type" value="Genomic_DNA"/>
</dbReference>
<evidence type="ECO:0000256" key="1">
    <source>
        <dbReference type="SAM" id="MobiDB-lite"/>
    </source>
</evidence>
<gene>
    <name evidence="2" type="ORF">AVDCRST_MAG73-4137</name>
</gene>
<feature type="compositionally biased region" description="Basic and acidic residues" evidence="1">
    <location>
        <begin position="298"/>
        <end position="310"/>
    </location>
</feature>
<proteinExistence type="predicted"/>
<accession>A0A6J4V1X8</accession>
<feature type="non-terminal residue" evidence="2">
    <location>
        <position position="1"/>
    </location>
</feature>
<feature type="compositionally biased region" description="Low complexity" evidence="1">
    <location>
        <begin position="128"/>
        <end position="145"/>
    </location>
</feature>
<feature type="non-terminal residue" evidence="2">
    <location>
        <position position="421"/>
    </location>
</feature>
<evidence type="ECO:0000313" key="2">
    <source>
        <dbReference type="EMBL" id="CAA9565727.1"/>
    </source>
</evidence>
<protein>
    <submittedName>
        <fullName evidence="2">Uncharacterized protein</fullName>
    </submittedName>
</protein>
<name>A0A6J4V1X8_9BACT</name>
<feature type="compositionally biased region" description="Basic and acidic residues" evidence="1">
    <location>
        <begin position="338"/>
        <end position="357"/>
    </location>
</feature>
<feature type="compositionally biased region" description="Basic residues" evidence="1">
    <location>
        <begin position="41"/>
        <end position="50"/>
    </location>
</feature>
<feature type="region of interest" description="Disordered" evidence="1">
    <location>
        <begin position="262"/>
        <end position="357"/>
    </location>
</feature>
<feature type="region of interest" description="Disordered" evidence="1">
    <location>
        <begin position="41"/>
        <end position="163"/>
    </location>
</feature>
<feature type="compositionally biased region" description="Low complexity" evidence="1">
    <location>
        <begin position="272"/>
        <end position="281"/>
    </location>
</feature>
<dbReference type="AlphaFoldDB" id="A0A6J4V1X8"/>
<feature type="compositionally biased region" description="Basic residues" evidence="1">
    <location>
        <begin position="106"/>
        <end position="121"/>
    </location>
</feature>
<organism evidence="2">
    <name type="scientific">uncultured Thermomicrobiales bacterium</name>
    <dbReference type="NCBI Taxonomy" id="1645740"/>
    <lineage>
        <taxon>Bacteria</taxon>
        <taxon>Pseudomonadati</taxon>
        <taxon>Thermomicrobiota</taxon>
        <taxon>Thermomicrobia</taxon>
        <taxon>Thermomicrobiales</taxon>
        <taxon>environmental samples</taxon>
    </lineage>
</organism>